<evidence type="ECO:0000259" key="2">
    <source>
        <dbReference type="Pfam" id="PF20153"/>
    </source>
</evidence>
<evidence type="ECO:0000256" key="1">
    <source>
        <dbReference type="SAM" id="Phobius"/>
    </source>
</evidence>
<name>A0A8H4R0P7_9AGAR</name>
<accession>A0A8H4R0P7</accession>
<dbReference type="EMBL" id="JAACJL010000015">
    <property type="protein sequence ID" value="KAF4621200.1"/>
    <property type="molecule type" value="Genomic_DNA"/>
</dbReference>
<feature type="transmembrane region" description="Helical" evidence="1">
    <location>
        <begin position="196"/>
        <end position="215"/>
    </location>
</feature>
<dbReference type="Pfam" id="PF20153">
    <property type="entry name" value="DUF6535"/>
    <property type="match status" value="1"/>
</dbReference>
<dbReference type="InterPro" id="IPR011989">
    <property type="entry name" value="ARM-like"/>
</dbReference>
<comment type="caution">
    <text evidence="3">The sequence shown here is derived from an EMBL/GenBank/DDBJ whole genome shotgun (WGS) entry which is preliminary data.</text>
</comment>
<organism evidence="3 4">
    <name type="scientific">Agrocybe pediades</name>
    <dbReference type="NCBI Taxonomy" id="84607"/>
    <lineage>
        <taxon>Eukaryota</taxon>
        <taxon>Fungi</taxon>
        <taxon>Dikarya</taxon>
        <taxon>Basidiomycota</taxon>
        <taxon>Agaricomycotina</taxon>
        <taxon>Agaricomycetes</taxon>
        <taxon>Agaricomycetidae</taxon>
        <taxon>Agaricales</taxon>
        <taxon>Agaricineae</taxon>
        <taxon>Strophariaceae</taxon>
        <taxon>Agrocybe</taxon>
    </lineage>
</organism>
<dbReference type="AlphaFoldDB" id="A0A8H4R0P7"/>
<feature type="transmembrane region" description="Helical" evidence="1">
    <location>
        <begin position="121"/>
        <end position="141"/>
    </location>
</feature>
<dbReference type="InterPro" id="IPR045338">
    <property type="entry name" value="DUF6535"/>
</dbReference>
<evidence type="ECO:0000313" key="4">
    <source>
        <dbReference type="Proteomes" id="UP000521872"/>
    </source>
</evidence>
<feature type="transmembrane region" description="Helical" evidence="1">
    <location>
        <begin position="245"/>
        <end position="275"/>
    </location>
</feature>
<feature type="transmembrane region" description="Helical" evidence="1">
    <location>
        <begin position="281"/>
        <end position="306"/>
    </location>
</feature>
<keyword evidence="1" id="KW-0812">Transmembrane</keyword>
<dbReference type="InterPro" id="IPR016024">
    <property type="entry name" value="ARM-type_fold"/>
</dbReference>
<keyword evidence="1" id="KW-1133">Transmembrane helix</keyword>
<dbReference type="Proteomes" id="UP000521872">
    <property type="component" value="Unassembled WGS sequence"/>
</dbReference>
<protein>
    <recommendedName>
        <fullName evidence="2">DUF6535 domain-containing protein</fullName>
    </recommendedName>
</protein>
<proteinExistence type="predicted"/>
<feature type="domain" description="DUF6535" evidence="2">
    <location>
        <begin position="97"/>
        <end position="276"/>
    </location>
</feature>
<dbReference type="SUPFAM" id="SSF48371">
    <property type="entry name" value="ARM repeat"/>
    <property type="match status" value="1"/>
</dbReference>
<reference evidence="3 4" key="1">
    <citation type="submission" date="2019-12" db="EMBL/GenBank/DDBJ databases">
        <authorList>
            <person name="Floudas D."/>
            <person name="Bentzer J."/>
            <person name="Ahren D."/>
            <person name="Johansson T."/>
            <person name="Persson P."/>
            <person name="Tunlid A."/>
        </authorList>
    </citation>
    <scope>NUCLEOTIDE SEQUENCE [LARGE SCALE GENOMIC DNA]</scope>
    <source>
        <strain evidence="3 4">CBS 102.39</strain>
    </source>
</reference>
<evidence type="ECO:0000313" key="3">
    <source>
        <dbReference type="EMBL" id="KAF4621200.1"/>
    </source>
</evidence>
<dbReference type="Gene3D" id="1.25.10.10">
    <property type="entry name" value="Leucine-rich Repeat Variant"/>
    <property type="match status" value="1"/>
</dbReference>
<keyword evidence="4" id="KW-1185">Reference proteome</keyword>
<sequence length="883" mass="99444">MACPYKKLSSQAQSQTLYALSCLSTMDRAPNGPGISVLLHPINTHTSQGTLTEGNSEKLEIQSSVPSPTPIAEVHAHASDLKYHDVGQEAADFAPVWTVYNEESMKFDAAVVDSSNRSIDVLLVFTGLFSAVLTTFIIQSYQLLLPNPMDDTNALLMQFIHSQAQMSNVTETLQRNISAMNTDDGPTMLELRWVNGLWFAALACSLSTALFSMLAKQWLQAAPNFSGSPRQRARQRQCRYMQLQVWHVLAVINALPLLLHATLLLFFAGLLVLLWTGNHAITIATSAIVALVFACYFGSMLLSLLYPDCPYQHPISEQLRHWIGWRRKGGNSVLGGSNFRGRSDSTTYRETNLPSKVDHNDLVDACSLIWLLEKCPNPSATAMALQAIAGLPRNFTAFHLLRKAGAINLVLREFRACFHRDSTLDSHWYVTDPEKAEKYCRAWMRLSYGTPENWPFDLLKPLEALEVVDGPSNIRVIAACTRAVATAEARDARSLILSYLGRCTKDPLHFSHEMQCWLIDTFLQCSLVSRMRFRPKDHIVKEAIPILVYLLHYTKHTMASHVRSAVALSLSYLTGGSADTALFESEDMRKDRFYELVVASLSTIINDPADYGADDTVLDLIAREFSRLTALAFSPDQLAQRPKRIELKPIAQRGLWRLFVDARIKHLPPDVVSEVLQIMYPPVMLSRSEHPQFVKSLLTTLWSTTEAKVMVGALRLLEPLFLNRHPAVLDVFIQGDGIATLLRVARLGDTGQRRIQLDCIRNICLFVRVVTEYYFSDVTLTETVQATKDKRLDYIFQSDFLLILHQVVAMRRWWLPEVADIWMPALVKLCEIRPGEAIWQLVEPTLRKFAEANEGKHGCLKLMSDLETMRMFISLADGESEEE</sequence>
<keyword evidence="1" id="KW-0472">Membrane</keyword>
<gene>
    <name evidence="3" type="ORF">D9613_000178</name>
</gene>